<dbReference type="CDD" id="cd06225">
    <property type="entry name" value="HAMP"/>
    <property type="match status" value="1"/>
</dbReference>
<accession>A0A0F8Z527</accession>
<dbReference type="InterPro" id="IPR035965">
    <property type="entry name" value="PAS-like_dom_sf"/>
</dbReference>
<dbReference type="Pfam" id="PF08448">
    <property type="entry name" value="PAS_4"/>
    <property type="match status" value="1"/>
</dbReference>
<dbReference type="InterPro" id="IPR033479">
    <property type="entry name" value="dCache_1"/>
</dbReference>
<dbReference type="InterPro" id="IPR013656">
    <property type="entry name" value="PAS_4"/>
</dbReference>
<dbReference type="InterPro" id="IPR000700">
    <property type="entry name" value="PAS-assoc_C"/>
</dbReference>
<keyword evidence="4 7" id="KW-0812">Transmembrane</keyword>
<evidence type="ECO:0008006" key="11">
    <source>
        <dbReference type="Google" id="ProtNLM"/>
    </source>
</evidence>
<name>A0A0F8Z527_9ZZZZ</name>
<comment type="caution">
    <text evidence="10">The sequence shown here is derived from an EMBL/GenBank/DDBJ whole genome shotgun (WGS) entry which is preliminary data.</text>
</comment>
<gene>
    <name evidence="10" type="ORF">LCGC14_2738890</name>
</gene>
<evidence type="ECO:0000256" key="4">
    <source>
        <dbReference type="ARBA" id="ARBA00022692"/>
    </source>
</evidence>
<evidence type="ECO:0000256" key="5">
    <source>
        <dbReference type="ARBA" id="ARBA00022989"/>
    </source>
</evidence>
<organism evidence="10">
    <name type="scientific">marine sediment metagenome</name>
    <dbReference type="NCBI Taxonomy" id="412755"/>
    <lineage>
        <taxon>unclassified sequences</taxon>
        <taxon>metagenomes</taxon>
        <taxon>ecological metagenomes</taxon>
    </lineage>
</organism>
<dbReference type="SUPFAM" id="SSF55785">
    <property type="entry name" value="PYP-like sensor domain (PAS domain)"/>
    <property type="match status" value="1"/>
</dbReference>
<dbReference type="PANTHER" id="PTHR32089">
    <property type="entry name" value="METHYL-ACCEPTING CHEMOTAXIS PROTEIN MCPB"/>
    <property type="match status" value="1"/>
</dbReference>
<dbReference type="PROSITE" id="PS50885">
    <property type="entry name" value="HAMP"/>
    <property type="match status" value="1"/>
</dbReference>
<feature type="transmembrane region" description="Helical" evidence="7">
    <location>
        <begin position="137"/>
        <end position="159"/>
    </location>
</feature>
<dbReference type="Gene3D" id="1.10.8.500">
    <property type="entry name" value="HAMP domain in histidine kinase"/>
    <property type="match status" value="1"/>
</dbReference>
<evidence type="ECO:0000256" key="6">
    <source>
        <dbReference type="ARBA" id="ARBA00023136"/>
    </source>
</evidence>
<dbReference type="Pfam" id="PF00672">
    <property type="entry name" value="HAMP"/>
    <property type="match status" value="1"/>
</dbReference>
<dbReference type="InterPro" id="IPR003660">
    <property type="entry name" value="HAMP_dom"/>
</dbReference>
<dbReference type="GO" id="GO:0006935">
    <property type="term" value="P:chemotaxis"/>
    <property type="evidence" value="ECO:0007669"/>
    <property type="project" value="UniProtKB-KW"/>
</dbReference>
<dbReference type="PANTHER" id="PTHR32089:SF112">
    <property type="entry name" value="LYSOZYME-LIKE PROTEIN-RELATED"/>
    <property type="match status" value="1"/>
</dbReference>
<dbReference type="Gene3D" id="3.30.450.20">
    <property type="entry name" value="PAS domain"/>
    <property type="match status" value="2"/>
</dbReference>
<dbReference type="SUPFAM" id="SSF158472">
    <property type="entry name" value="HAMP domain-like"/>
    <property type="match status" value="1"/>
</dbReference>
<dbReference type="InterPro" id="IPR000014">
    <property type="entry name" value="PAS"/>
</dbReference>
<keyword evidence="6 7" id="KW-0472">Membrane</keyword>
<dbReference type="GO" id="GO:0007165">
    <property type="term" value="P:signal transduction"/>
    <property type="evidence" value="ECO:0007669"/>
    <property type="project" value="InterPro"/>
</dbReference>
<proteinExistence type="predicted"/>
<keyword evidence="5 7" id="KW-1133">Transmembrane helix</keyword>
<evidence type="ECO:0000256" key="2">
    <source>
        <dbReference type="ARBA" id="ARBA00022475"/>
    </source>
</evidence>
<dbReference type="PROSITE" id="PS50113">
    <property type="entry name" value="PAC"/>
    <property type="match status" value="1"/>
</dbReference>
<keyword evidence="3" id="KW-0145">Chemotaxis</keyword>
<protein>
    <recommendedName>
        <fullName evidence="11">HAMP domain-containing protein</fullName>
    </recommendedName>
</protein>
<dbReference type="SMART" id="SM00304">
    <property type="entry name" value="HAMP"/>
    <property type="match status" value="1"/>
</dbReference>
<sequence>AGQRLLVAVPVFDNAHRKVIGVLAAELALRHLLGVVGATRVGQSGYVYVVDARGRVIAHPDFSLVLGRADARSIPEVRDLLAGRPESQEPEMAAYKSLAGKAVFGVQAPVVSLGWGVIVEQTAAEVMAPVRLLRMQLAGILAASVLLGAGLAVVLNLSVARPIARLTQATRQLASGDWSVRMPVARQDDIGLLAASFTQMANDVQQAERMLRRHEHIVSSSTDMLALLDKDYVYLAANAAYLRAHGRPSDEVIGRRVAEVLGEEVFSTVVRPMAEACLAGEDIRFQEWFDFPAAARKFMDVAYFPYRGPNTEVRGFVVTARDITERKHAEQERERLLHDVGERVKELECMYGAARSIRERETLEEIFQDVAALVPLGWQYPAIARGRIVFEGAEYVSDPFEKTEWVQSSDILVNGVCCGALAVS</sequence>
<comment type="subcellular location">
    <subcellularLocation>
        <location evidence="1">Cell membrane</location>
        <topology evidence="1">Multi-pass membrane protein</topology>
    </subcellularLocation>
</comment>
<dbReference type="CDD" id="cd12912">
    <property type="entry name" value="PDC2_MCP_like"/>
    <property type="match status" value="1"/>
</dbReference>
<feature type="non-terminal residue" evidence="10">
    <location>
        <position position="1"/>
    </location>
</feature>
<dbReference type="NCBIfam" id="TIGR00229">
    <property type="entry name" value="sensory_box"/>
    <property type="match status" value="1"/>
</dbReference>
<evidence type="ECO:0000256" key="3">
    <source>
        <dbReference type="ARBA" id="ARBA00022500"/>
    </source>
</evidence>
<feature type="domain" description="HAMP" evidence="9">
    <location>
        <begin position="157"/>
        <end position="209"/>
    </location>
</feature>
<reference evidence="10" key="1">
    <citation type="journal article" date="2015" name="Nature">
        <title>Complex archaea that bridge the gap between prokaryotes and eukaryotes.</title>
        <authorList>
            <person name="Spang A."/>
            <person name="Saw J.H."/>
            <person name="Jorgensen S.L."/>
            <person name="Zaremba-Niedzwiedzka K."/>
            <person name="Martijn J."/>
            <person name="Lind A.E."/>
            <person name="van Eijk R."/>
            <person name="Schleper C."/>
            <person name="Guy L."/>
            <person name="Ettema T.J."/>
        </authorList>
    </citation>
    <scope>NUCLEOTIDE SEQUENCE</scope>
</reference>
<keyword evidence="2" id="KW-1003">Cell membrane</keyword>
<dbReference type="EMBL" id="LAZR01049771">
    <property type="protein sequence ID" value="KKK88862.1"/>
    <property type="molecule type" value="Genomic_DNA"/>
</dbReference>
<feature type="non-terminal residue" evidence="10">
    <location>
        <position position="424"/>
    </location>
</feature>
<dbReference type="AlphaFoldDB" id="A0A0F8Z527"/>
<feature type="domain" description="PAC" evidence="8">
    <location>
        <begin position="279"/>
        <end position="335"/>
    </location>
</feature>
<evidence type="ECO:0000259" key="9">
    <source>
        <dbReference type="PROSITE" id="PS50885"/>
    </source>
</evidence>
<dbReference type="Pfam" id="PF02743">
    <property type="entry name" value="dCache_1"/>
    <property type="match status" value="1"/>
</dbReference>
<evidence type="ECO:0000313" key="10">
    <source>
        <dbReference type="EMBL" id="KKK88862.1"/>
    </source>
</evidence>
<evidence type="ECO:0000256" key="7">
    <source>
        <dbReference type="SAM" id="Phobius"/>
    </source>
</evidence>
<evidence type="ECO:0000256" key="1">
    <source>
        <dbReference type="ARBA" id="ARBA00004651"/>
    </source>
</evidence>
<evidence type="ECO:0000259" key="8">
    <source>
        <dbReference type="PROSITE" id="PS50113"/>
    </source>
</evidence>
<dbReference type="GO" id="GO:0005886">
    <property type="term" value="C:plasma membrane"/>
    <property type="evidence" value="ECO:0007669"/>
    <property type="project" value="UniProtKB-SubCell"/>
</dbReference>